<protein>
    <submittedName>
        <fullName evidence="9">Deoxyribodipyrimidine photo-lyase</fullName>
        <ecNumber evidence="9">4.1.99.3</ecNumber>
    </submittedName>
</protein>
<dbReference type="PROSITE" id="PS51645">
    <property type="entry name" value="PHR_CRY_ALPHA_BETA"/>
    <property type="match status" value="1"/>
</dbReference>
<comment type="similarity">
    <text evidence="7">Belongs to the DNA photolyase family.</text>
</comment>
<dbReference type="PRINTS" id="PR00147">
    <property type="entry name" value="DNAPHOTLYASE"/>
</dbReference>
<evidence type="ECO:0000256" key="2">
    <source>
        <dbReference type="ARBA" id="ARBA00022630"/>
    </source>
</evidence>
<evidence type="ECO:0000256" key="4">
    <source>
        <dbReference type="ARBA" id="ARBA00022991"/>
    </source>
</evidence>
<reference evidence="9 10" key="1">
    <citation type="submission" date="2020-08" db="EMBL/GenBank/DDBJ databases">
        <title>Genomic Encyclopedia of Type Strains, Phase IV (KMG-V): Genome sequencing to study the core and pangenomes of soil and plant-associated prokaryotes.</title>
        <authorList>
            <person name="Whitman W."/>
        </authorList>
    </citation>
    <scope>NUCLEOTIDE SEQUENCE [LARGE SCALE GENOMIC DNA]</scope>
    <source>
        <strain evidence="9 10">MP601</strain>
    </source>
</reference>
<dbReference type="Gene3D" id="1.25.40.80">
    <property type="match status" value="1"/>
</dbReference>
<dbReference type="SUPFAM" id="SSF48173">
    <property type="entry name" value="Cryptochrome/photolyase FAD-binding domain"/>
    <property type="match status" value="1"/>
</dbReference>
<keyword evidence="3 5" id="KW-0274">FAD</keyword>
<comment type="caution">
    <text evidence="9">The sequence shown here is derived from an EMBL/GenBank/DDBJ whole genome shotgun (WGS) entry which is preliminary data.</text>
</comment>
<feature type="domain" description="Photolyase/cryptochrome alpha/beta" evidence="8">
    <location>
        <begin position="6"/>
        <end position="136"/>
    </location>
</feature>
<dbReference type="EC" id="4.1.99.3" evidence="9"/>
<evidence type="ECO:0000313" key="9">
    <source>
        <dbReference type="EMBL" id="MBB6129043.1"/>
    </source>
</evidence>
<dbReference type="RefSeq" id="WP_183588311.1">
    <property type="nucleotide sequence ID" value="NZ_JACHCA010000008.1"/>
</dbReference>
<accession>A0A841JD30</accession>
<dbReference type="GO" id="GO:0009416">
    <property type="term" value="P:response to light stimulus"/>
    <property type="evidence" value="ECO:0007669"/>
    <property type="project" value="TreeGrafter"/>
</dbReference>
<feature type="binding site" evidence="5">
    <location>
        <position position="216"/>
    </location>
    <ligand>
        <name>FAD</name>
        <dbReference type="ChEBI" id="CHEBI:57692"/>
    </ligand>
</feature>
<dbReference type="GO" id="GO:0071949">
    <property type="term" value="F:FAD binding"/>
    <property type="evidence" value="ECO:0007669"/>
    <property type="project" value="TreeGrafter"/>
</dbReference>
<dbReference type="SUPFAM" id="SSF52425">
    <property type="entry name" value="Cryptochrome/photolyase, N-terminal domain"/>
    <property type="match status" value="1"/>
</dbReference>
<dbReference type="Gene3D" id="1.10.579.10">
    <property type="entry name" value="DNA Cyclobutane Dipyrimidine Photolyase, subunit A, domain 3"/>
    <property type="match status" value="1"/>
</dbReference>
<dbReference type="PROSITE" id="PS00691">
    <property type="entry name" value="DNA_PHOTOLYASES_1_2"/>
    <property type="match status" value="1"/>
</dbReference>
<sequence length="437" mass="51443">MDKKTPVTVFWFRRDLRLADNAGLYHALKSGNPVLPLFIFDKEILDHLEDKDDARVTFIHQTIEQLNKELLKLGSILKVMYAKAEDAWDNIIQEHHIADVYANHDYERYAIKRDNAVKEKLNKHGIELKTFKDQVIFEKDEVIKDDGKPYTVYTPYQRKWYNTLKPFYLKAYPTEKYLKNLVKTKALPIPSLKEMGFEKSNISFPNQEYKDVIADYKAKRDFPAIKGTSCISLHLRFGTVSIRELVETAYASPDKTWLNELIWREFYMMILYHFPHTVDHAFRPEYDRIKWVNNEIQFTAWCNGQTGYPIVDAGMRELNATGFMHNRVRMIVASFLSKHLLIDWRWGEHYFARKLLDYEMASNVGGWQWAAGSGTDAAPYFRIFSPDAQTKKFDPQLQYIKKWVPEYADFSKYPKPIIDHAFARERCLKAFKEALGK</sequence>
<evidence type="ECO:0000256" key="1">
    <source>
        <dbReference type="ARBA" id="ARBA00001932"/>
    </source>
</evidence>
<evidence type="ECO:0000256" key="6">
    <source>
        <dbReference type="PIRSR" id="PIRSR602081-2"/>
    </source>
</evidence>
<feature type="site" description="Electron transfer via tryptophanyl radical" evidence="6">
    <location>
        <position position="291"/>
    </location>
</feature>
<dbReference type="GO" id="GO:0003677">
    <property type="term" value="F:DNA binding"/>
    <property type="evidence" value="ECO:0007669"/>
    <property type="project" value="TreeGrafter"/>
</dbReference>
<feature type="site" description="Electron transfer via tryptophanyl radical" evidence="6">
    <location>
        <position position="367"/>
    </location>
</feature>
<dbReference type="EMBL" id="JACHCA010000008">
    <property type="protein sequence ID" value="MBB6129043.1"/>
    <property type="molecule type" value="Genomic_DNA"/>
</dbReference>
<dbReference type="Pfam" id="PF03441">
    <property type="entry name" value="FAD_binding_7"/>
    <property type="match status" value="1"/>
</dbReference>
<proteinExistence type="inferred from homology"/>
<dbReference type="GO" id="GO:0003904">
    <property type="term" value="F:deoxyribodipyrimidine photo-lyase activity"/>
    <property type="evidence" value="ECO:0007669"/>
    <property type="project" value="UniProtKB-EC"/>
</dbReference>
<evidence type="ECO:0000256" key="7">
    <source>
        <dbReference type="RuleBase" id="RU004182"/>
    </source>
</evidence>
<dbReference type="InterPro" id="IPR006050">
    <property type="entry name" value="DNA_photolyase_N"/>
</dbReference>
<keyword evidence="2 5" id="KW-0285">Flavoprotein</keyword>
<feature type="binding site" evidence="5">
    <location>
        <begin position="260"/>
        <end position="267"/>
    </location>
    <ligand>
        <name>FAD</name>
        <dbReference type="ChEBI" id="CHEBI:57692"/>
    </ligand>
</feature>
<name>A0A841JD30_9SPHI</name>
<dbReference type="PROSITE" id="PS00394">
    <property type="entry name" value="DNA_PHOTOLYASES_1_1"/>
    <property type="match status" value="1"/>
</dbReference>
<dbReference type="GO" id="GO:0006950">
    <property type="term" value="P:response to stress"/>
    <property type="evidence" value="ECO:0007669"/>
    <property type="project" value="UniProtKB-ARBA"/>
</dbReference>
<dbReference type="Gene3D" id="3.40.50.620">
    <property type="entry name" value="HUPs"/>
    <property type="match status" value="1"/>
</dbReference>
<dbReference type="InterPro" id="IPR018394">
    <property type="entry name" value="DNA_photolyase_1_CS_C"/>
</dbReference>
<dbReference type="InterPro" id="IPR036155">
    <property type="entry name" value="Crypto/Photolyase_N_sf"/>
</dbReference>
<keyword evidence="4 7" id="KW-0157">Chromophore</keyword>
<dbReference type="Pfam" id="PF00875">
    <property type="entry name" value="DNA_photolyase"/>
    <property type="match status" value="1"/>
</dbReference>
<dbReference type="AlphaFoldDB" id="A0A841JD30"/>
<comment type="cofactor">
    <cofactor evidence="1">
        <name>(6R)-5,10-methylene-5,6,7,8-tetrahydrofolate</name>
        <dbReference type="ChEBI" id="CHEBI:15636"/>
    </cofactor>
</comment>
<dbReference type="InterPro" id="IPR005101">
    <property type="entry name" value="Cryptochr/Photolyase_FAD-bd"/>
</dbReference>
<dbReference type="PANTHER" id="PTHR11455:SF9">
    <property type="entry name" value="CRYPTOCHROME CIRCADIAN CLOCK 5 ISOFORM X1"/>
    <property type="match status" value="1"/>
</dbReference>
<comment type="cofactor">
    <cofactor evidence="5">
        <name>FAD</name>
        <dbReference type="ChEBI" id="CHEBI:57692"/>
    </cofactor>
    <text evidence="5">Binds 1 FAD per subunit.</text>
</comment>
<dbReference type="Proteomes" id="UP000548326">
    <property type="component" value="Unassembled WGS sequence"/>
</dbReference>
<dbReference type="InterPro" id="IPR014729">
    <property type="entry name" value="Rossmann-like_a/b/a_fold"/>
</dbReference>
<dbReference type="GO" id="GO:0006139">
    <property type="term" value="P:nucleobase-containing compound metabolic process"/>
    <property type="evidence" value="ECO:0007669"/>
    <property type="project" value="UniProtKB-ARBA"/>
</dbReference>
<feature type="binding site" evidence="5">
    <location>
        <begin position="228"/>
        <end position="232"/>
    </location>
    <ligand>
        <name>FAD</name>
        <dbReference type="ChEBI" id="CHEBI:57692"/>
    </ligand>
</feature>
<feature type="binding site" evidence="5">
    <location>
        <position position="257"/>
    </location>
    <ligand>
        <name>FAD</name>
        <dbReference type="ChEBI" id="CHEBI:57692"/>
    </ligand>
</feature>
<feature type="site" description="Electron transfer via tryptophanyl radical" evidence="6">
    <location>
        <position position="344"/>
    </location>
</feature>
<dbReference type="InterPro" id="IPR036134">
    <property type="entry name" value="Crypto/Photolyase_FAD-like_sf"/>
</dbReference>
<evidence type="ECO:0000313" key="10">
    <source>
        <dbReference type="Proteomes" id="UP000548326"/>
    </source>
</evidence>
<gene>
    <name evidence="9" type="ORF">HDF22_003168</name>
</gene>
<keyword evidence="9" id="KW-0456">Lyase</keyword>
<dbReference type="PANTHER" id="PTHR11455">
    <property type="entry name" value="CRYPTOCHROME"/>
    <property type="match status" value="1"/>
</dbReference>
<evidence type="ECO:0000259" key="8">
    <source>
        <dbReference type="PROSITE" id="PS51645"/>
    </source>
</evidence>
<organism evidence="9 10">
    <name type="scientific">Mucilaginibacter lappiensis</name>
    <dbReference type="NCBI Taxonomy" id="354630"/>
    <lineage>
        <taxon>Bacteria</taxon>
        <taxon>Pseudomonadati</taxon>
        <taxon>Bacteroidota</taxon>
        <taxon>Sphingobacteriia</taxon>
        <taxon>Sphingobacteriales</taxon>
        <taxon>Sphingobacteriaceae</taxon>
        <taxon>Mucilaginibacter</taxon>
    </lineage>
</organism>
<dbReference type="InterPro" id="IPR002081">
    <property type="entry name" value="Cryptochrome/DNA_photolyase_1"/>
</dbReference>
<evidence type="ECO:0000256" key="3">
    <source>
        <dbReference type="ARBA" id="ARBA00022827"/>
    </source>
</evidence>
<evidence type="ECO:0000256" key="5">
    <source>
        <dbReference type="PIRSR" id="PIRSR602081-1"/>
    </source>
</evidence>